<evidence type="ECO:0000256" key="1">
    <source>
        <dbReference type="SAM" id="Phobius"/>
    </source>
</evidence>
<sequence>MESVLQNITSLDTTNILASLAGVLGASLVIVLGAGVFLGTFMYATWAGKKAMTASLLALVFSGFLFSVFPYWDLVTNASGTGSVPPSSLYIKGGILMVFFFFARFAMGHSTRGVYAYETTKRWLNIFGLSFVTSGILFTYICRFLEAHEIYSISSPLLFIIASPGALFWWPLSALAVVYFFSD</sequence>
<dbReference type="AlphaFoldDB" id="A0A1G2DGK0"/>
<accession>A0A1G2DGK0</accession>
<keyword evidence="1" id="KW-0812">Transmembrane</keyword>
<protein>
    <submittedName>
        <fullName evidence="2">Uncharacterized protein</fullName>
    </submittedName>
</protein>
<evidence type="ECO:0000313" key="2">
    <source>
        <dbReference type="EMBL" id="OGZ12787.1"/>
    </source>
</evidence>
<keyword evidence="1" id="KW-1133">Transmembrane helix</keyword>
<keyword evidence="1" id="KW-0472">Membrane</keyword>
<feature type="transmembrane region" description="Helical" evidence="1">
    <location>
        <begin position="123"/>
        <end position="141"/>
    </location>
</feature>
<evidence type="ECO:0000313" key="3">
    <source>
        <dbReference type="Proteomes" id="UP000178099"/>
    </source>
</evidence>
<feature type="transmembrane region" description="Helical" evidence="1">
    <location>
        <begin position="153"/>
        <end position="181"/>
    </location>
</feature>
<comment type="caution">
    <text evidence="2">The sequence shown here is derived from an EMBL/GenBank/DDBJ whole genome shotgun (WGS) entry which is preliminary data.</text>
</comment>
<dbReference type="EMBL" id="MHLN01000001">
    <property type="protein sequence ID" value="OGZ12787.1"/>
    <property type="molecule type" value="Genomic_DNA"/>
</dbReference>
<feature type="transmembrane region" description="Helical" evidence="1">
    <location>
        <begin position="20"/>
        <end position="44"/>
    </location>
</feature>
<dbReference type="Proteomes" id="UP000178099">
    <property type="component" value="Unassembled WGS sequence"/>
</dbReference>
<feature type="transmembrane region" description="Helical" evidence="1">
    <location>
        <begin position="51"/>
        <end position="69"/>
    </location>
</feature>
<reference evidence="2 3" key="1">
    <citation type="journal article" date="2016" name="Nat. Commun.">
        <title>Thousands of microbial genomes shed light on interconnected biogeochemical processes in an aquifer system.</title>
        <authorList>
            <person name="Anantharaman K."/>
            <person name="Brown C.T."/>
            <person name="Hug L.A."/>
            <person name="Sharon I."/>
            <person name="Castelle C.J."/>
            <person name="Probst A.J."/>
            <person name="Thomas B.C."/>
            <person name="Singh A."/>
            <person name="Wilkins M.J."/>
            <person name="Karaoz U."/>
            <person name="Brodie E.L."/>
            <person name="Williams K.H."/>
            <person name="Hubbard S.S."/>
            <person name="Banfield J.F."/>
        </authorList>
    </citation>
    <scope>NUCLEOTIDE SEQUENCE [LARGE SCALE GENOMIC DNA]</scope>
</reference>
<organism evidence="2 3">
    <name type="scientific">Candidatus Lloydbacteria bacterium RIFCSPHIGHO2_02_FULL_51_22</name>
    <dbReference type="NCBI Taxonomy" id="1798663"/>
    <lineage>
        <taxon>Bacteria</taxon>
        <taxon>Candidatus Lloydiibacteriota</taxon>
    </lineage>
</organism>
<gene>
    <name evidence="2" type="ORF">A3D67_02795</name>
</gene>
<name>A0A1G2DGK0_9BACT</name>
<proteinExistence type="predicted"/>
<feature type="transmembrane region" description="Helical" evidence="1">
    <location>
        <begin position="89"/>
        <end position="107"/>
    </location>
</feature>